<evidence type="ECO:0000259" key="6">
    <source>
        <dbReference type="Pfam" id="PF00291"/>
    </source>
</evidence>
<dbReference type="Pfam" id="PF00291">
    <property type="entry name" value="PALP"/>
    <property type="match status" value="1"/>
</dbReference>
<evidence type="ECO:0000256" key="2">
    <source>
        <dbReference type="ARBA" id="ARBA00008639"/>
    </source>
</evidence>
<accession>A0A2S5CJK5</accession>
<evidence type="ECO:0000313" key="7">
    <source>
        <dbReference type="EMBL" id="POZ50922.1"/>
    </source>
</evidence>
<feature type="modified residue" description="N6-(pyridoxal phosphate)lysine" evidence="5">
    <location>
        <position position="48"/>
    </location>
</feature>
<comment type="cofactor">
    <cofactor evidence="1">
        <name>pyridoxal 5'-phosphate</name>
        <dbReference type="ChEBI" id="CHEBI:597326"/>
    </cofactor>
</comment>
<dbReference type="SUPFAM" id="SSF53686">
    <property type="entry name" value="Tryptophan synthase beta subunit-like PLP-dependent enzymes"/>
    <property type="match status" value="1"/>
</dbReference>
<feature type="domain" description="Tryptophan synthase beta chain-like PALP" evidence="6">
    <location>
        <begin position="26"/>
        <end position="291"/>
    </location>
</feature>
<dbReference type="EMBL" id="PGFZ01000008">
    <property type="protein sequence ID" value="POZ50922.1"/>
    <property type="molecule type" value="Genomic_DNA"/>
</dbReference>
<dbReference type="InterPro" id="IPR036052">
    <property type="entry name" value="TrpB-like_PALP_sf"/>
</dbReference>
<feature type="active site" description="Nucleophile" evidence="4">
    <location>
        <position position="75"/>
    </location>
</feature>
<evidence type="ECO:0000256" key="5">
    <source>
        <dbReference type="PIRSR" id="PIRSR006278-2"/>
    </source>
</evidence>
<dbReference type="PANTHER" id="PTHR43780">
    <property type="entry name" value="1-AMINOCYCLOPROPANE-1-CARBOXYLATE DEAMINASE-RELATED"/>
    <property type="match status" value="1"/>
</dbReference>
<dbReference type="PIRSF" id="PIRSF006278">
    <property type="entry name" value="ACCD_DCysDesulf"/>
    <property type="match status" value="1"/>
</dbReference>
<dbReference type="RefSeq" id="WP_103975060.1">
    <property type="nucleotide sequence ID" value="NZ_PGFZ01000008.1"/>
</dbReference>
<dbReference type="InterPro" id="IPR027278">
    <property type="entry name" value="ACCD_DCysDesulf"/>
</dbReference>
<sequence>MHPALKRLETQFQPSGLSRITDPLLEQKQVTLWLKRDDQLHPILSGNKWRKLKYSLNHALGLDCRRLISMGGAYSNHLHALAYAGKALGLPTTAYIRGEPPTPLTPTLQDAQDWGMQLKFISRGDYRILRPYKAWDSLPGWQVGDYWLPEGGTQPLALQGVAELVAELAIPYQWLCVPCGTGATLAGLAAAVTSPSQVLGFAALKNAGFLREDVAQLLPQPQQNWHINLDYHCGGFAQTTPALLAFIRDFQADHGIALEPVYTGKMLLGLYELINNGVFAPGTTIIAVHTGGLQGNRGFPPCTDN</sequence>
<dbReference type="GO" id="GO:0019148">
    <property type="term" value="F:D-cysteine desulfhydrase activity"/>
    <property type="evidence" value="ECO:0007669"/>
    <property type="project" value="TreeGrafter"/>
</dbReference>
<proteinExistence type="inferred from homology"/>
<keyword evidence="3 5" id="KW-0663">Pyridoxal phosphate</keyword>
<protein>
    <submittedName>
        <fullName evidence="7">1-aminocyclopropane-1-carboxylate deaminase</fullName>
    </submittedName>
</protein>
<comment type="caution">
    <text evidence="7">The sequence shown here is derived from an EMBL/GenBank/DDBJ whole genome shotgun (WGS) entry which is preliminary data.</text>
</comment>
<comment type="similarity">
    <text evidence="2">Belongs to the ACC deaminase/D-cysteine desulfhydrase family.</text>
</comment>
<gene>
    <name evidence="7" type="ORF">AADEFJLK_03394</name>
</gene>
<evidence type="ECO:0000256" key="3">
    <source>
        <dbReference type="ARBA" id="ARBA00022898"/>
    </source>
</evidence>
<dbReference type="PANTHER" id="PTHR43780:SF2">
    <property type="entry name" value="1-AMINOCYCLOPROPANE-1-CARBOXYLATE DEAMINASE-RELATED"/>
    <property type="match status" value="1"/>
</dbReference>
<name>A0A2S5CJK5_9GAMM</name>
<dbReference type="InterPro" id="IPR001926">
    <property type="entry name" value="TrpB-like_PALP"/>
</dbReference>
<evidence type="ECO:0000313" key="8">
    <source>
        <dbReference type="Proteomes" id="UP000237423"/>
    </source>
</evidence>
<dbReference type="Gene3D" id="3.40.50.1100">
    <property type="match status" value="2"/>
</dbReference>
<evidence type="ECO:0000256" key="4">
    <source>
        <dbReference type="PIRSR" id="PIRSR006278-1"/>
    </source>
</evidence>
<dbReference type="Proteomes" id="UP000237423">
    <property type="component" value="Unassembled WGS sequence"/>
</dbReference>
<evidence type="ECO:0000256" key="1">
    <source>
        <dbReference type="ARBA" id="ARBA00001933"/>
    </source>
</evidence>
<organism evidence="7 8">
    <name type="scientific">Methylovulum psychrotolerans</name>
    <dbReference type="NCBI Taxonomy" id="1704499"/>
    <lineage>
        <taxon>Bacteria</taxon>
        <taxon>Pseudomonadati</taxon>
        <taxon>Pseudomonadota</taxon>
        <taxon>Gammaproteobacteria</taxon>
        <taxon>Methylococcales</taxon>
        <taxon>Methylococcaceae</taxon>
        <taxon>Methylovulum</taxon>
    </lineage>
</organism>
<reference evidence="7 8" key="1">
    <citation type="submission" date="2017-11" db="EMBL/GenBank/DDBJ databases">
        <title>Draft Genome Sequence of Methylobacter psychrotolerans Sph1T, an Obligate Methanotroph from Low-Temperature Environments.</title>
        <authorList>
            <person name="Oshkin I.Y."/>
            <person name="Miroshnikov K."/>
            <person name="Belova S.E."/>
            <person name="Korzhenkov A."/>
            <person name="Toshchakov S.V."/>
            <person name="Dedysh S.N."/>
        </authorList>
    </citation>
    <scope>NUCLEOTIDE SEQUENCE [LARGE SCALE GENOMIC DNA]</scope>
    <source>
        <strain evidence="7 8">Sph1</strain>
    </source>
</reference>
<dbReference type="AlphaFoldDB" id="A0A2S5CJK5"/>